<accession>U4LQH4</accession>
<gene>
    <name evidence="2" type="ORF">PCON_03633</name>
</gene>
<evidence type="ECO:0000313" key="2">
    <source>
        <dbReference type="EMBL" id="CCX34421.1"/>
    </source>
</evidence>
<dbReference type="AlphaFoldDB" id="U4LQH4"/>
<evidence type="ECO:0000256" key="1">
    <source>
        <dbReference type="SAM" id="SignalP"/>
    </source>
</evidence>
<organism evidence="2 3">
    <name type="scientific">Pyronema omphalodes (strain CBS 100304)</name>
    <name type="common">Pyronema confluens</name>
    <dbReference type="NCBI Taxonomy" id="1076935"/>
    <lineage>
        <taxon>Eukaryota</taxon>
        <taxon>Fungi</taxon>
        <taxon>Dikarya</taxon>
        <taxon>Ascomycota</taxon>
        <taxon>Pezizomycotina</taxon>
        <taxon>Pezizomycetes</taxon>
        <taxon>Pezizales</taxon>
        <taxon>Pyronemataceae</taxon>
        <taxon>Pyronema</taxon>
    </lineage>
</organism>
<reference evidence="2 3" key="1">
    <citation type="journal article" date="2013" name="PLoS Genet.">
        <title>The genome and development-dependent transcriptomes of Pyronema confluens: a window into fungal evolution.</title>
        <authorList>
            <person name="Traeger S."/>
            <person name="Altegoer F."/>
            <person name="Freitag M."/>
            <person name="Gabaldon T."/>
            <person name="Kempken F."/>
            <person name="Kumar A."/>
            <person name="Marcet-Houben M."/>
            <person name="Poggeler S."/>
            <person name="Stajich J.E."/>
            <person name="Nowrousian M."/>
        </authorList>
    </citation>
    <scope>NUCLEOTIDE SEQUENCE [LARGE SCALE GENOMIC DNA]</scope>
    <source>
        <strain evidence="3">CBS 100304</strain>
        <tissue evidence="2">Vegetative mycelium</tissue>
    </source>
</reference>
<feature type="chain" id="PRO_5004651569" evidence="1">
    <location>
        <begin position="17"/>
        <end position="144"/>
    </location>
</feature>
<keyword evidence="1" id="KW-0732">Signal</keyword>
<proteinExistence type="predicted"/>
<dbReference type="Proteomes" id="UP000018144">
    <property type="component" value="Unassembled WGS sequence"/>
</dbReference>
<keyword evidence="3" id="KW-1185">Reference proteome</keyword>
<feature type="signal peptide" evidence="1">
    <location>
        <begin position="1"/>
        <end position="16"/>
    </location>
</feature>
<evidence type="ECO:0000313" key="3">
    <source>
        <dbReference type="Proteomes" id="UP000018144"/>
    </source>
</evidence>
<sequence>MLFNIIIYLLPVAVLTAPTPNELPGDPEKKGCGLYQPSNGFTRVPKVDVAFVDPRGNTQQACIAPQRIAGYHVWEGCCNFYSDEECMTKAVYDADRRKHWPMGDDSNGLRISSFKCASTCIGMKPGSDVGFDPIGFDQAVEEDN</sequence>
<dbReference type="EMBL" id="HF936527">
    <property type="protein sequence ID" value="CCX34421.1"/>
    <property type="molecule type" value="Genomic_DNA"/>
</dbReference>
<protein>
    <submittedName>
        <fullName evidence="2">Uncharacterized protein</fullName>
    </submittedName>
</protein>
<name>U4LQH4_PYROM</name>